<protein>
    <submittedName>
        <fullName evidence="1">Uncharacterized protein</fullName>
    </submittedName>
</protein>
<dbReference type="KEGG" id="cmp:Cha6605_1414"/>
<reference evidence="1 2" key="1">
    <citation type="submission" date="2012-05" db="EMBL/GenBank/DDBJ databases">
        <title>Finished chromosome of genome of Chamaesiphon sp. PCC 6605.</title>
        <authorList>
            <consortium name="US DOE Joint Genome Institute"/>
            <person name="Gugger M."/>
            <person name="Coursin T."/>
            <person name="Rippka R."/>
            <person name="Tandeau De Marsac N."/>
            <person name="Huntemann M."/>
            <person name="Wei C.-L."/>
            <person name="Han J."/>
            <person name="Detter J.C."/>
            <person name="Han C."/>
            <person name="Tapia R."/>
            <person name="Chen A."/>
            <person name="Kyrpides N."/>
            <person name="Mavromatis K."/>
            <person name="Markowitz V."/>
            <person name="Szeto E."/>
            <person name="Ivanova N."/>
            <person name="Pagani I."/>
            <person name="Pati A."/>
            <person name="Goodwin L."/>
            <person name="Nordberg H.P."/>
            <person name="Cantor M.N."/>
            <person name="Hua S.X."/>
            <person name="Woyke T."/>
            <person name="Kerfeld C.A."/>
        </authorList>
    </citation>
    <scope>NUCLEOTIDE SEQUENCE [LARGE SCALE GENOMIC DNA]</scope>
    <source>
        <strain evidence="2">ATCC 27169 / PCC 6605</strain>
    </source>
</reference>
<gene>
    <name evidence="1" type="ORF">Cha6605_1414</name>
</gene>
<proteinExistence type="predicted"/>
<organism evidence="1 2">
    <name type="scientific">Chamaesiphon minutus (strain ATCC 27169 / PCC 6605)</name>
    <dbReference type="NCBI Taxonomy" id="1173020"/>
    <lineage>
        <taxon>Bacteria</taxon>
        <taxon>Bacillati</taxon>
        <taxon>Cyanobacteriota</taxon>
        <taxon>Cyanophyceae</taxon>
        <taxon>Gomontiellales</taxon>
        <taxon>Chamaesiphonaceae</taxon>
        <taxon>Chamaesiphon</taxon>
    </lineage>
</organism>
<dbReference type="EMBL" id="CP003600">
    <property type="protein sequence ID" value="AFY92591.1"/>
    <property type="molecule type" value="Genomic_DNA"/>
</dbReference>
<evidence type="ECO:0000313" key="2">
    <source>
        <dbReference type="Proteomes" id="UP000010366"/>
    </source>
</evidence>
<dbReference type="HOGENOM" id="CLU_2786296_0_0_3"/>
<dbReference type="RefSeq" id="WP_015158771.1">
    <property type="nucleotide sequence ID" value="NC_019697.1"/>
</dbReference>
<accession>K9UDS8</accession>
<evidence type="ECO:0000313" key="1">
    <source>
        <dbReference type="EMBL" id="AFY92591.1"/>
    </source>
</evidence>
<dbReference type="Proteomes" id="UP000010366">
    <property type="component" value="Chromosome"/>
</dbReference>
<keyword evidence="2" id="KW-1185">Reference proteome</keyword>
<dbReference type="STRING" id="1173020.Cha6605_1414"/>
<name>K9UDS8_CHAP6</name>
<dbReference type="AlphaFoldDB" id="K9UDS8"/>
<sequence>MQIRTFRQPSSESIGQWFYRNRRAIFIATMRTAVYSNISVAAYHIYTGGLSIFAFLKQYVFPIFQEVM</sequence>